<keyword evidence="5" id="KW-1185">Reference proteome</keyword>
<gene>
    <name evidence="4" type="ORF">B0J11DRAFT_514006</name>
</gene>
<reference evidence="4" key="1">
    <citation type="journal article" date="2021" name="Nat. Commun.">
        <title>Genetic determinants of endophytism in the Arabidopsis root mycobiome.</title>
        <authorList>
            <person name="Mesny F."/>
            <person name="Miyauchi S."/>
            <person name="Thiergart T."/>
            <person name="Pickel B."/>
            <person name="Atanasova L."/>
            <person name="Karlsson M."/>
            <person name="Huettel B."/>
            <person name="Barry K.W."/>
            <person name="Haridas S."/>
            <person name="Chen C."/>
            <person name="Bauer D."/>
            <person name="Andreopoulos W."/>
            <person name="Pangilinan J."/>
            <person name="LaButti K."/>
            <person name="Riley R."/>
            <person name="Lipzen A."/>
            <person name="Clum A."/>
            <person name="Drula E."/>
            <person name="Henrissat B."/>
            <person name="Kohler A."/>
            <person name="Grigoriev I.V."/>
            <person name="Martin F.M."/>
            <person name="Hacquard S."/>
        </authorList>
    </citation>
    <scope>NUCLEOTIDE SEQUENCE</scope>
    <source>
        <strain evidence="4">MPI-CAGE-CH-0243</strain>
    </source>
</reference>
<dbReference type="Proteomes" id="UP000700596">
    <property type="component" value="Unassembled WGS sequence"/>
</dbReference>
<keyword evidence="3" id="KW-0653">Protein transport</keyword>
<evidence type="ECO:0000256" key="3">
    <source>
        <dbReference type="ARBA" id="ARBA00022927"/>
    </source>
</evidence>
<evidence type="ECO:0000313" key="4">
    <source>
        <dbReference type="EMBL" id="KAH7138274.1"/>
    </source>
</evidence>
<dbReference type="GO" id="GO:0006606">
    <property type="term" value="P:protein import into nucleus"/>
    <property type="evidence" value="ECO:0007669"/>
    <property type="project" value="TreeGrafter"/>
</dbReference>
<dbReference type="AlphaFoldDB" id="A0A9P9J1T2"/>
<proteinExistence type="inferred from homology"/>
<sequence length="185" mass="20854">MSFKSTPLYGGAIQADLPTNFHDASTIRQIPDHQEVYIDSNGYSSIVIDILEYVTKDTDEEALQYHFADLIDGTGDKTNVLEQSRADMGRTPNHPVYTLSFLQTPQSLNPRRKEPEFVAIHLLLLRLREKGTDIVITINIPHYAGEYEKAGETDGGVTPLMREGEKVAKRVLDSFEVREWGLFDA</sequence>
<dbReference type="OrthoDB" id="10255285at2759"/>
<accession>A0A9P9J1T2</accession>
<dbReference type="Pfam" id="PF04603">
    <property type="entry name" value="Mog1"/>
    <property type="match status" value="1"/>
</dbReference>
<dbReference type="PANTHER" id="PTHR15837:SF0">
    <property type="entry name" value="RAN GUANINE NUCLEOTIDE RELEASE FACTOR"/>
    <property type="match status" value="1"/>
</dbReference>
<evidence type="ECO:0000256" key="1">
    <source>
        <dbReference type="ARBA" id="ARBA00010307"/>
    </source>
</evidence>
<dbReference type="GO" id="GO:0005085">
    <property type="term" value="F:guanyl-nucleotide exchange factor activity"/>
    <property type="evidence" value="ECO:0007669"/>
    <property type="project" value="TreeGrafter"/>
</dbReference>
<dbReference type="PANTHER" id="PTHR15837">
    <property type="entry name" value="RAN GUANINE NUCLEOTIDE RELEASE FACTOR"/>
    <property type="match status" value="1"/>
</dbReference>
<dbReference type="SUPFAM" id="SSF55724">
    <property type="entry name" value="Mog1p/PsbP-like"/>
    <property type="match status" value="1"/>
</dbReference>
<name>A0A9P9J1T2_9PLEO</name>
<evidence type="ECO:0008006" key="6">
    <source>
        <dbReference type="Google" id="ProtNLM"/>
    </source>
</evidence>
<dbReference type="InterPro" id="IPR007681">
    <property type="entry name" value="Mog1"/>
</dbReference>
<organism evidence="4 5">
    <name type="scientific">Dendryphion nanum</name>
    <dbReference type="NCBI Taxonomy" id="256645"/>
    <lineage>
        <taxon>Eukaryota</taxon>
        <taxon>Fungi</taxon>
        <taxon>Dikarya</taxon>
        <taxon>Ascomycota</taxon>
        <taxon>Pezizomycotina</taxon>
        <taxon>Dothideomycetes</taxon>
        <taxon>Pleosporomycetidae</taxon>
        <taxon>Pleosporales</taxon>
        <taxon>Torulaceae</taxon>
        <taxon>Dendryphion</taxon>
    </lineage>
</organism>
<protein>
    <recommendedName>
        <fullName evidence="6">Mog1p/PsbP-like protein</fullName>
    </recommendedName>
</protein>
<keyword evidence="2" id="KW-0813">Transport</keyword>
<dbReference type="EMBL" id="JAGMWT010000001">
    <property type="protein sequence ID" value="KAH7138274.1"/>
    <property type="molecule type" value="Genomic_DNA"/>
</dbReference>
<comment type="caution">
    <text evidence="4">The sequence shown here is derived from an EMBL/GenBank/DDBJ whole genome shotgun (WGS) entry which is preliminary data.</text>
</comment>
<dbReference type="GO" id="GO:0031267">
    <property type="term" value="F:small GTPase binding"/>
    <property type="evidence" value="ECO:0007669"/>
    <property type="project" value="TreeGrafter"/>
</dbReference>
<dbReference type="GO" id="GO:0005634">
    <property type="term" value="C:nucleus"/>
    <property type="evidence" value="ECO:0007669"/>
    <property type="project" value="TreeGrafter"/>
</dbReference>
<dbReference type="Gene3D" id="3.40.1000.10">
    <property type="entry name" value="Mog1/PsbP, alpha/beta/alpha sandwich"/>
    <property type="match status" value="1"/>
</dbReference>
<evidence type="ECO:0000256" key="2">
    <source>
        <dbReference type="ARBA" id="ARBA00022448"/>
    </source>
</evidence>
<dbReference type="InterPro" id="IPR016123">
    <property type="entry name" value="Mog1/PsbP_a/b/a-sand"/>
</dbReference>
<comment type="similarity">
    <text evidence="1">Belongs to the MOG1 family.</text>
</comment>
<evidence type="ECO:0000313" key="5">
    <source>
        <dbReference type="Proteomes" id="UP000700596"/>
    </source>
</evidence>